<gene>
    <name evidence="2" type="ORF">DL546_006171</name>
</gene>
<dbReference type="Proteomes" id="UP000275385">
    <property type="component" value="Unassembled WGS sequence"/>
</dbReference>
<organism evidence="2 3">
    <name type="scientific">Coniochaeta pulveracea</name>
    <dbReference type="NCBI Taxonomy" id="177199"/>
    <lineage>
        <taxon>Eukaryota</taxon>
        <taxon>Fungi</taxon>
        <taxon>Dikarya</taxon>
        <taxon>Ascomycota</taxon>
        <taxon>Pezizomycotina</taxon>
        <taxon>Sordariomycetes</taxon>
        <taxon>Sordariomycetidae</taxon>
        <taxon>Coniochaetales</taxon>
        <taxon>Coniochaetaceae</taxon>
        <taxon>Coniochaeta</taxon>
    </lineage>
</organism>
<dbReference type="EMBL" id="QVQW01000040">
    <property type="protein sequence ID" value="RKU43658.1"/>
    <property type="molecule type" value="Genomic_DNA"/>
</dbReference>
<name>A0A420Y6Y7_9PEZI</name>
<evidence type="ECO:0000313" key="3">
    <source>
        <dbReference type="Proteomes" id="UP000275385"/>
    </source>
</evidence>
<feature type="compositionally biased region" description="Acidic residues" evidence="1">
    <location>
        <begin position="68"/>
        <end position="87"/>
    </location>
</feature>
<evidence type="ECO:0000256" key="1">
    <source>
        <dbReference type="SAM" id="MobiDB-lite"/>
    </source>
</evidence>
<keyword evidence="3" id="KW-1185">Reference proteome</keyword>
<comment type="caution">
    <text evidence="2">The sequence shown here is derived from an EMBL/GenBank/DDBJ whole genome shotgun (WGS) entry which is preliminary data.</text>
</comment>
<evidence type="ECO:0000313" key="2">
    <source>
        <dbReference type="EMBL" id="RKU43658.1"/>
    </source>
</evidence>
<accession>A0A420Y6Y7</accession>
<proteinExistence type="predicted"/>
<dbReference type="AlphaFoldDB" id="A0A420Y6Y7"/>
<feature type="compositionally biased region" description="Basic and acidic residues" evidence="1">
    <location>
        <begin position="105"/>
        <end position="120"/>
    </location>
</feature>
<feature type="region of interest" description="Disordered" evidence="1">
    <location>
        <begin position="53"/>
        <end position="124"/>
    </location>
</feature>
<protein>
    <submittedName>
        <fullName evidence="2">Uncharacterized protein</fullName>
    </submittedName>
</protein>
<reference evidence="2 3" key="1">
    <citation type="submission" date="2018-08" db="EMBL/GenBank/DDBJ databases">
        <title>Draft genome of the lignicolous fungus Coniochaeta pulveracea.</title>
        <authorList>
            <person name="Borstlap C.J."/>
            <person name="De Witt R.N."/>
            <person name="Botha A."/>
            <person name="Volschenk H."/>
        </authorList>
    </citation>
    <scope>NUCLEOTIDE SEQUENCE [LARGE SCALE GENOMIC DNA]</scope>
    <source>
        <strain evidence="2 3">CAB683</strain>
    </source>
</reference>
<sequence length="319" mass="35845">MESSYPSEMDRETANQMLYYLHRGERIPVHEEDPYAHLPITLESDMAADIERRRKAVAAYDPGTETESSSEADSDTTDTDNDGDSDELPSYTHSNRRPISSSSPEPRDLPEQDEGKKKAADVPVHSSQFIASEGEHLNEDEEGSHASRKTILASQVQPETPSARPFCPDCLHASTHTSPSTRPSPACTCRPCLSPNLHRKPQACVCLVDRSQIILRLSDLVTVLSSAFLHNPAATHGQRQIYTLVTSTLNSIQSNPRKAVAEYYGRETFRDWACYVDFWAAKNDDITDAWMELQWITFVDGEGLEMLTHRGLGRRRRRN</sequence>